<protein>
    <recommendedName>
        <fullName evidence="5">Phytocyanin domain-containing protein</fullName>
    </recommendedName>
</protein>
<evidence type="ECO:0008006" key="5">
    <source>
        <dbReference type="Google" id="ProtNLM"/>
    </source>
</evidence>
<evidence type="ECO:0000313" key="4">
    <source>
        <dbReference type="Proteomes" id="UP000243459"/>
    </source>
</evidence>
<keyword evidence="4" id="KW-1185">Reference proteome</keyword>
<dbReference type="AlphaFoldDB" id="A0A5P1FCY2"/>
<keyword evidence="2" id="KW-0732">Signal</keyword>
<evidence type="ECO:0000313" key="3">
    <source>
        <dbReference type="EMBL" id="ONK75237.1"/>
    </source>
</evidence>
<accession>A0A5P1FCY2</accession>
<dbReference type="EMBL" id="CM007383">
    <property type="protein sequence ID" value="ONK75237.1"/>
    <property type="molecule type" value="Genomic_DNA"/>
</dbReference>
<feature type="signal peptide" evidence="2">
    <location>
        <begin position="1"/>
        <end position="26"/>
    </location>
</feature>
<name>A0A5P1FCY2_ASPOF</name>
<evidence type="ECO:0000256" key="2">
    <source>
        <dbReference type="SAM" id="SignalP"/>
    </source>
</evidence>
<feature type="chain" id="PRO_5024280847" description="Phytocyanin domain-containing protein" evidence="2">
    <location>
        <begin position="27"/>
        <end position="220"/>
    </location>
</feature>
<gene>
    <name evidence="3" type="ORF">A4U43_C03F14780</name>
</gene>
<feature type="region of interest" description="Disordered" evidence="1">
    <location>
        <begin position="137"/>
        <end position="197"/>
    </location>
</feature>
<reference evidence="4" key="1">
    <citation type="journal article" date="2017" name="Nat. Commun.">
        <title>The asparagus genome sheds light on the origin and evolution of a young Y chromosome.</title>
        <authorList>
            <person name="Harkess A."/>
            <person name="Zhou J."/>
            <person name="Xu C."/>
            <person name="Bowers J.E."/>
            <person name="Van der Hulst R."/>
            <person name="Ayyampalayam S."/>
            <person name="Mercati F."/>
            <person name="Riccardi P."/>
            <person name="McKain M.R."/>
            <person name="Kakrana A."/>
            <person name="Tang H."/>
            <person name="Ray J."/>
            <person name="Groenendijk J."/>
            <person name="Arikit S."/>
            <person name="Mathioni S.M."/>
            <person name="Nakano M."/>
            <person name="Shan H."/>
            <person name="Telgmann-Rauber A."/>
            <person name="Kanno A."/>
            <person name="Yue Z."/>
            <person name="Chen H."/>
            <person name="Li W."/>
            <person name="Chen Y."/>
            <person name="Xu X."/>
            <person name="Zhang Y."/>
            <person name="Luo S."/>
            <person name="Chen H."/>
            <person name="Gao J."/>
            <person name="Mao Z."/>
            <person name="Pires J.C."/>
            <person name="Luo M."/>
            <person name="Kudrna D."/>
            <person name="Wing R.A."/>
            <person name="Meyers B.C."/>
            <person name="Yi K."/>
            <person name="Kong H."/>
            <person name="Lavrijsen P."/>
            <person name="Sunseri F."/>
            <person name="Falavigna A."/>
            <person name="Ye Y."/>
            <person name="Leebens-Mack J.H."/>
            <person name="Chen G."/>
        </authorList>
    </citation>
    <scope>NUCLEOTIDE SEQUENCE [LARGE SCALE GENOMIC DNA]</scope>
    <source>
        <strain evidence="4">cv. DH0086</strain>
    </source>
</reference>
<dbReference type="Gramene" id="ONK75237">
    <property type="protein sequence ID" value="ONK75237"/>
    <property type="gene ID" value="A4U43_C03F14780"/>
</dbReference>
<evidence type="ECO:0000256" key="1">
    <source>
        <dbReference type="SAM" id="MobiDB-lite"/>
    </source>
</evidence>
<feature type="compositionally biased region" description="Low complexity" evidence="1">
    <location>
        <begin position="138"/>
        <end position="197"/>
    </location>
</feature>
<proteinExistence type="predicted"/>
<organism evidence="3 4">
    <name type="scientific">Asparagus officinalis</name>
    <name type="common">Garden asparagus</name>
    <dbReference type="NCBI Taxonomy" id="4686"/>
    <lineage>
        <taxon>Eukaryota</taxon>
        <taxon>Viridiplantae</taxon>
        <taxon>Streptophyta</taxon>
        <taxon>Embryophyta</taxon>
        <taxon>Tracheophyta</taxon>
        <taxon>Spermatophyta</taxon>
        <taxon>Magnoliopsida</taxon>
        <taxon>Liliopsida</taxon>
        <taxon>Asparagales</taxon>
        <taxon>Asparagaceae</taxon>
        <taxon>Asparagoideae</taxon>
        <taxon>Asparagus</taxon>
    </lineage>
</organism>
<dbReference type="Proteomes" id="UP000243459">
    <property type="component" value="Chromosome 3"/>
</dbReference>
<sequence length="220" mass="22793">MASSSSLAFACLFMVLAFSFMGLGSATVYKVGDAVGWTVGKIDYGTWLSTLHQKFNRIDPKVALGFFTLEDASVLLQQLIPQRRRSRFQVRLRRMPSQAGHHLHHAAYDSIVLKPPRPLLPLAAVARPLPKIKVTALPSKSPSSAAPSPSPSQSPATSSAPAAAPTSSASAGTTSPSEAPSSAGSSASAGPASAPNSNNAAVVCKGLGLVLSVIVWSMVM</sequence>